<dbReference type="GO" id="GO:0047388">
    <property type="term" value="F:[glutamine synthetase]-adenylyl-L-tyrosine phosphorylase activity"/>
    <property type="evidence" value="ECO:0007669"/>
    <property type="project" value="UniProtKB-EC"/>
</dbReference>
<dbReference type="NCBIfam" id="NF010706">
    <property type="entry name" value="PRK14108.1"/>
    <property type="match status" value="1"/>
</dbReference>
<dbReference type="Pfam" id="PF03710">
    <property type="entry name" value="GlnE"/>
    <property type="match status" value="2"/>
</dbReference>
<feature type="domain" description="PII-uridylyltransferase/Glutamine-synthetase adenylyltransferase" evidence="10">
    <location>
        <begin position="474"/>
        <end position="614"/>
    </location>
</feature>
<evidence type="ECO:0000259" key="9">
    <source>
        <dbReference type="Pfam" id="PF03710"/>
    </source>
</evidence>
<evidence type="ECO:0000256" key="8">
    <source>
        <dbReference type="SAM" id="MobiDB-lite"/>
    </source>
</evidence>
<comment type="function">
    <text evidence="7">Involved in the regulation of glutamine synthetase GlnA, a key enzyme in the process to assimilate ammonia. When cellular nitrogen levels are high, the C-terminal adenylyl transferase (AT) inactivates GlnA by covalent transfer of an adenylyl group from ATP to specific tyrosine residue of GlnA, thus reducing its activity. Conversely, when nitrogen levels are low, the N-terminal adenylyl removase (AR) activates GlnA by removing the adenylyl group by phosphorolysis, increasing its activity. The regulatory region of GlnE binds the signal transduction protein PII (GlnB) which indicates the nitrogen status of the cell.</text>
</comment>
<dbReference type="SUPFAM" id="SSF81301">
    <property type="entry name" value="Nucleotidyltransferase"/>
    <property type="match status" value="2"/>
</dbReference>
<dbReference type="InterPro" id="IPR043519">
    <property type="entry name" value="NT_sf"/>
</dbReference>
<dbReference type="HAMAP" id="MF_00802">
    <property type="entry name" value="GlnE"/>
    <property type="match status" value="1"/>
</dbReference>
<evidence type="ECO:0000256" key="3">
    <source>
        <dbReference type="ARBA" id="ARBA00022741"/>
    </source>
</evidence>
<feature type="region of interest" description="Adenylyl transferase" evidence="7">
    <location>
        <begin position="623"/>
        <end position="1137"/>
    </location>
</feature>
<dbReference type="Gene3D" id="3.30.460.10">
    <property type="entry name" value="Beta Polymerase, domain 2"/>
    <property type="match status" value="2"/>
</dbReference>
<evidence type="ECO:0000259" key="10">
    <source>
        <dbReference type="Pfam" id="PF08335"/>
    </source>
</evidence>
<dbReference type="PANTHER" id="PTHR30621:SF0">
    <property type="entry name" value="BIFUNCTIONAL GLUTAMINE SYNTHETASE ADENYLYLTRANSFERASE_ADENYLYL-REMOVING ENZYME"/>
    <property type="match status" value="1"/>
</dbReference>
<reference evidence="11" key="1">
    <citation type="journal article" date="2007" name="J. Bacteriol.">
        <title>Comparative genome analysis of four magnetotactic bacteria reveals a complex set of group-specific genes implicated in magnetosome biomineralization and function.</title>
        <authorList>
            <person name="Richter M."/>
            <person name="Kube M."/>
            <person name="Bazylinski D.A."/>
            <person name="Lombardot T."/>
            <person name="Gloeckner F.O."/>
            <person name="Reinhardt R."/>
            <person name="Schueler D."/>
        </authorList>
    </citation>
    <scope>NUCLEOTIDE SEQUENCE</scope>
    <source>
        <strain evidence="11">MSR-1</strain>
    </source>
</reference>
<comment type="catalytic activity">
    <reaction evidence="7">
        <text>[glutamine synthetase]-L-tyrosine + ATP = [glutamine synthetase]-O(4)-(5'-adenylyl)-L-tyrosine + diphosphate</text>
        <dbReference type="Rhea" id="RHEA:18589"/>
        <dbReference type="Rhea" id="RHEA-COMP:10660"/>
        <dbReference type="Rhea" id="RHEA-COMP:10661"/>
        <dbReference type="ChEBI" id="CHEBI:30616"/>
        <dbReference type="ChEBI" id="CHEBI:33019"/>
        <dbReference type="ChEBI" id="CHEBI:46858"/>
        <dbReference type="ChEBI" id="CHEBI:83624"/>
        <dbReference type="EC" id="2.7.7.42"/>
    </reaction>
</comment>
<dbReference type="Gene3D" id="1.20.120.1510">
    <property type="match status" value="1"/>
</dbReference>
<keyword evidence="6 7" id="KW-0511">Multifunctional enzyme</keyword>
<feature type="domain" description="Glutamate-ammonia ligase adenylyltransferase repeated" evidence="9">
    <location>
        <begin position="726"/>
        <end position="969"/>
    </location>
</feature>
<evidence type="ECO:0000256" key="2">
    <source>
        <dbReference type="ARBA" id="ARBA00022695"/>
    </source>
</evidence>
<feature type="domain" description="PII-uridylyltransferase/Glutamine-synthetase adenylyltransferase" evidence="10">
    <location>
        <begin position="993"/>
        <end position="1078"/>
    </location>
</feature>
<dbReference type="Pfam" id="PF08335">
    <property type="entry name" value="GlnD_UR_UTase"/>
    <property type="match status" value="2"/>
</dbReference>
<evidence type="ECO:0000256" key="6">
    <source>
        <dbReference type="ARBA" id="ARBA00023268"/>
    </source>
</evidence>
<keyword evidence="1 7" id="KW-0808">Transferase</keyword>
<protein>
    <recommendedName>
        <fullName evidence="7">Bifunctional glutamine synthetase adenylyltransferase/adenylyl-removing enzyme</fullName>
    </recommendedName>
    <alternativeName>
        <fullName evidence="7">ATP:glutamine synthetase adenylyltransferase</fullName>
    </alternativeName>
    <alternativeName>
        <fullName evidence="7">ATase</fullName>
    </alternativeName>
    <domain>
        <recommendedName>
            <fullName evidence="7">Glutamine synthetase adenylyl-L-tyrosine phosphorylase</fullName>
            <ecNumber evidence="7">2.7.7.89</ecNumber>
        </recommendedName>
        <alternativeName>
            <fullName evidence="7">Adenylyl removase</fullName>
            <shortName evidence="7">AR</shortName>
            <shortName evidence="7">AT-N</shortName>
        </alternativeName>
    </domain>
    <domain>
        <recommendedName>
            <fullName evidence="7">Glutamine synthetase adenylyl transferase</fullName>
            <ecNumber evidence="7">2.7.7.42</ecNumber>
        </recommendedName>
        <alternativeName>
            <fullName evidence="7">Adenylyl transferase</fullName>
            <shortName evidence="7">AT</shortName>
            <shortName evidence="7">AT-C</shortName>
        </alternativeName>
    </domain>
</protein>
<dbReference type="NCBIfam" id="NF008292">
    <property type="entry name" value="PRK11072.1"/>
    <property type="match status" value="1"/>
</dbReference>
<evidence type="ECO:0000256" key="4">
    <source>
        <dbReference type="ARBA" id="ARBA00022840"/>
    </source>
</evidence>
<dbReference type="PANTHER" id="PTHR30621">
    <property type="entry name" value="GLUTAMINE SYNTHETASE ADENYLYLTRANSFERASE"/>
    <property type="match status" value="1"/>
</dbReference>
<keyword evidence="2 7" id="KW-0548">Nucleotidyltransferase</keyword>
<dbReference type="AlphaFoldDB" id="A4TWK0"/>
<evidence type="ECO:0000313" key="11">
    <source>
        <dbReference type="EMBL" id="CAM75007.1"/>
    </source>
</evidence>
<name>A4TWK0_9PROT</name>
<dbReference type="CDD" id="cd05401">
    <property type="entry name" value="NT_GlnE_GlnD_like"/>
    <property type="match status" value="2"/>
</dbReference>
<gene>
    <name evidence="7" type="primary">glnE</name>
    <name evidence="11" type="ORF">MGR_2713</name>
</gene>
<dbReference type="Gene3D" id="1.20.120.330">
    <property type="entry name" value="Nucleotidyltransferases domain 2"/>
    <property type="match status" value="2"/>
</dbReference>
<keyword evidence="3 7" id="KW-0547">Nucleotide-binding</keyword>
<dbReference type="EMBL" id="CU459003">
    <property type="protein sequence ID" value="CAM75007.1"/>
    <property type="molecule type" value="Genomic_DNA"/>
</dbReference>
<feature type="region of interest" description="Disordered" evidence="8">
    <location>
        <begin position="90"/>
        <end position="122"/>
    </location>
</feature>
<keyword evidence="4 7" id="KW-0067">ATP-binding</keyword>
<proteinExistence type="inferred from homology"/>
<dbReference type="GO" id="GO:0005524">
    <property type="term" value="F:ATP binding"/>
    <property type="evidence" value="ECO:0007669"/>
    <property type="project" value="UniProtKB-UniRule"/>
</dbReference>
<dbReference type="GO" id="GO:0008882">
    <property type="term" value="F:[glutamate-ammonia-ligase] adenylyltransferase activity"/>
    <property type="evidence" value="ECO:0007669"/>
    <property type="project" value="UniProtKB-UniRule"/>
</dbReference>
<sequence length="1137" mass="125777">MQTRAQQGDGFWRQLAVQQRLPRQGQGDFRDRGDGTGIIAHISIDPQRPDFQGAVVGAQGQNRGVQAHGNAALRGGQGFLDIGCQKIQRDRAAGQTPQQHRHDHQQTDNENSQKLKQASDGTMNHYAPSSIIDLTHRPGLTSVKESQHLGMHKVNFPLDEQLLPKIADSALMERGFERWAEIAGEQDDADLATFMRQLPGDLMARKLLSSVFGNSPFLTQCCLFEPAFLRRLLDQGADATFAALMGELAEDVDGQTDMAAMMKSLRIYKRRVALLTALADIGGVWQLEPVTGALADFAQAATRHALRFLLRREAAKGDLVLPHADDPERDSGIIILGMGKFGARELNYSSDIDIIVFFDHEKLEYKGRKTLAECMIAITRDLVKILDERTAHGYVFRTDLRLRPDPGSTPVAISLAAAEIYYEGFGQNWERAAMIKARQVAGDTVTGDYFLKFLKPFIWRKSLDFAAIQDIHSIKRQINAHRGGRSIAVAGHNVKLGRGGIREIEFFAQTQQLIWGGRIPEVRCCRTLDAIRALAHMGQVADKAVDELDEAYRFLRQLEHRLQMIDDKQTQTLPDQPQRLAEIAAFMGFDDTDAFSSALVSRLQKVESHYAGLFEDAPALSSGGNLVFTGGENDPETVNTIGAMGFTNADTVCATIRGWHHGRIRATRSTRARELLTELTPSLLQALAATSSPDDAFMRLDEFLSRLPAGVPVFSLFYSNPSLLELVAELMGNAPKLAEHLARHTTQLDAVVAPSFFEPPPPTERLIEDLNKALSEAGDILEVLDISRRWTAERKFQVGVQTLRNMLEPDRAARAFADIADAVLNCLCPKVEDELARANGRVEDGQWCILAMGKMGGHEMTATSDMDLILIYDIPDTAAESVGGRPLAASAWFARLAQRIVNALTAKTAEGTLYEVDMRLRPSGNSGPIATSLQSFDRYQQESAWTWEHMALTRARVACGSPLLAAKVEAIIRRTLTAPRDATKLIHDVAEMRELMAREHKAANRWEVKHLRGGLVDIEFTAQWLQLRFGAEHPAVLATNTRDVLDRACDAGLLSRGDHDSLIEAWRLWSAVQLVLRQTVAGAFDEATAPPGLKEVMVRATGLTDFKTMVDRMDDCAQASLEVFDRLIAEPGRKTVT</sequence>
<dbReference type="EC" id="2.7.7.42" evidence="7"/>
<dbReference type="GO" id="GO:0005829">
    <property type="term" value="C:cytosol"/>
    <property type="evidence" value="ECO:0007669"/>
    <property type="project" value="TreeGrafter"/>
</dbReference>
<evidence type="ECO:0000256" key="5">
    <source>
        <dbReference type="ARBA" id="ARBA00022842"/>
    </source>
</evidence>
<accession>A4TWK0</accession>
<dbReference type="EC" id="2.7.7.89" evidence="7"/>
<evidence type="ECO:0000256" key="7">
    <source>
        <dbReference type="HAMAP-Rule" id="MF_00802"/>
    </source>
</evidence>
<dbReference type="InterPro" id="IPR023057">
    <property type="entry name" value="GlnE"/>
</dbReference>
<dbReference type="InterPro" id="IPR013546">
    <property type="entry name" value="PII_UdlTrfase/GS_AdlTrfase"/>
</dbReference>
<feature type="compositionally biased region" description="Basic and acidic residues" evidence="8">
    <location>
        <begin position="104"/>
        <end position="113"/>
    </location>
</feature>
<comment type="similarity">
    <text evidence="7">Belongs to the GlnE family.</text>
</comment>
<dbReference type="SUPFAM" id="SSF81593">
    <property type="entry name" value="Nucleotidyltransferase substrate binding subunit/domain"/>
    <property type="match status" value="2"/>
</dbReference>
<dbReference type="GO" id="GO:0000820">
    <property type="term" value="P:regulation of glutamine family amino acid metabolic process"/>
    <property type="evidence" value="ECO:0007669"/>
    <property type="project" value="UniProtKB-UniRule"/>
</dbReference>
<keyword evidence="5 7" id="KW-0460">Magnesium</keyword>
<dbReference type="InterPro" id="IPR005190">
    <property type="entry name" value="GlnE_rpt_dom"/>
</dbReference>
<feature type="domain" description="Glutamate-ammonia ligase adenylyltransferase repeated" evidence="9">
    <location>
        <begin position="207"/>
        <end position="450"/>
    </location>
</feature>
<comment type="catalytic activity">
    <reaction evidence="7">
        <text>[glutamine synthetase]-O(4)-(5'-adenylyl)-L-tyrosine + phosphate = [glutamine synthetase]-L-tyrosine + ADP</text>
        <dbReference type="Rhea" id="RHEA:43716"/>
        <dbReference type="Rhea" id="RHEA-COMP:10660"/>
        <dbReference type="Rhea" id="RHEA-COMP:10661"/>
        <dbReference type="ChEBI" id="CHEBI:43474"/>
        <dbReference type="ChEBI" id="CHEBI:46858"/>
        <dbReference type="ChEBI" id="CHEBI:83624"/>
        <dbReference type="ChEBI" id="CHEBI:456216"/>
        <dbReference type="EC" id="2.7.7.89"/>
    </reaction>
</comment>
<organism evidence="11">
    <name type="scientific">Magnetospirillum gryphiswaldense</name>
    <dbReference type="NCBI Taxonomy" id="55518"/>
    <lineage>
        <taxon>Bacteria</taxon>
        <taxon>Pseudomonadati</taxon>
        <taxon>Pseudomonadota</taxon>
        <taxon>Alphaproteobacteria</taxon>
        <taxon>Rhodospirillales</taxon>
        <taxon>Rhodospirillaceae</taxon>
        <taxon>Magnetospirillum</taxon>
    </lineage>
</organism>
<feature type="region of interest" description="Adenylyl removase" evidence="7">
    <location>
        <begin position="1"/>
        <end position="619"/>
    </location>
</feature>
<dbReference type="GO" id="GO:0000287">
    <property type="term" value="F:magnesium ion binding"/>
    <property type="evidence" value="ECO:0007669"/>
    <property type="project" value="UniProtKB-UniRule"/>
</dbReference>
<evidence type="ECO:0000256" key="1">
    <source>
        <dbReference type="ARBA" id="ARBA00022679"/>
    </source>
</evidence>
<comment type="cofactor">
    <cofactor evidence="7">
        <name>Mg(2+)</name>
        <dbReference type="ChEBI" id="CHEBI:18420"/>
    </cofactor>
</comment>